<evidence type="ECO:0000313" key="1">
    <source>
        <dbReference type="EMBL" id="MCF2499206.1"/>
    </source>
</evidence>
<comment type="caution">
    <text evidence="1">The sequence shown here is derived from an EMBL/GenBank/DDBJ whole genome shotgun (WGS) entry which is preliminary data.</text>
</comment>
<dbReference type="EMBL" id="JAKFFV010000007">
    <property type="protein sequence ID" value="MCF2499206.1"/>
    <property type="molecule type" value="Genomic_DNA"/>
</dbReference>
<dbReference type="GO" id="GO:0003677">
    <property type="term" value="F:DNA binding"/>
    <property type="evidence" value="ECO:0007669"/>
    <property type="project" value="InterPro"/>
</dbReference>
<dbReference type="Proteomes" id="UP001139411">
    <property type="component" value="Unassembled WGS sequence"/>
</dbReference>
<evidence type="ECO:0000313" key="2">
    <source>
        <dbReference type="Proteomes" id="UP001139411"/>
    </source>
</evidence>
<dbReference type="Gene3D" id="1.10.260.40">
    <property type="entry name" value="lambda repressor-like DNA-binding domains"/>
    <property type="match status" value="1"/>
</dbReference>
<organism evidence="1 2">
    <name type="scientific">Dyadobacter chenhuakuii</name>
    <dbReference type="NCBI Taxonomy" id="2909339"/>
    <lineage>
        <taxon>Bacteria</taxon>
        <taxon>Pseudomonadati</taxon>
        <taxon>Bacteroidota</taxon>
        <taxon>Cytophagia</taxon>
        <taxon>Cytophagales</taxon>
        <taxon>Spirosomataceae</taxon>
        <taxon>Dyadobacter</taxon>
    </lineage>
</organism>
<dbReference type="AlphaFoldDB" id="A0A9X1QDQ3"/>
<dbReference type="SUPFAM" id="SSF47413">
    <property type="entry name" value="lambda repressor-like DNA-binding domains"/>
    <property type="match status" value="1"/>
</dbReference>
<proteinExistence type="predicted"/>
<dbReference type="InterPro" id="IPR010982">
    <property type="entry name" value="Lambda_DNA-bd_dom_sf"/>
</dbReference>
<protein>
    <submittedName>
        <fullName evidence="1">XRE family transcriptional regulator</fullName>
    </submittedName>
</protein>
<accession>A0A9X1QDQ3</accession>
<dbReference type="RefSeq" id="WP_235178080.1">
    <property type="nucleotide sequence ID" value="NZ_JAKFFV010000007.1"/>
</dbReference>
<name>A0A9X1QDQ3_9BACT</name>
<reference evidence="1" key="1">
    <citation type="submission" date="2022-01" db="EMBL/GenBank/DDBJ databases">
        <title>Novel species in genus Dyadobacter.</title>
        <authorList>
            <person name="Ma C."/>
        </authorList>
    </citation>
    <scope>NUCLEOTIDE SEQUENCE</scope>
    <source>
        <strain evidence="1">CY357</strain>
    </source>
</reference>
<gene>
    <name evidence="1" type="ORF">L0661_12860</name>
</gene>
<sequence length="111" mass="12816">MIDNKRILTILRTHHLSQTALGKMFKLSHSKMSKVMAGEQTLPANAVGTLIQEFDIHPKWLFGFIGDPDEVMYLKDLVSKAELEKRDKEIQELRYELGEAYKQLAEERKGK</sequence>